<dbReference type="PROSITE" id="PS01174">
    <property type="entry name" value="LIPASE_GDXG_SER"/>
    <property type="match status" value="1"/>
</dbReference>
<dbReference type="Gene3D" id="3.40.50.1820">
    <property type="entry name" value="alpha/beta hydrolase"/>
    <property type="match status" value="1"/>
</dbReference>
<evidence type="ECO:0000256" key="2">
    <source>
        <dbReference type="ARBA" id="ARBA00022801"/>
    </source>
</evidence>
<dbReference type="KEGG" id="slb:AWJ20_2944"/>
<dbReference type="Proteomes" id="UP000189580">
    <property type="component" value="Chromosome b"/>
</dbReference>
<dbReference type="PANTHER" id="PTHR48081">
    <property type="entry name" value="AB HYDROLASE SUPERFAMILY PROTEIN C4A8.06C"/>
    <property type="match status" value="1"/>
</dbReference>
<feature type="active site" evidence="3">
    <location>
        <position position="146"/>
    </location>
</feature>
<dbReference type="PANTHER" id="PTHR48081:SF31">
    <property type="entry name" value="STERYL ACETYL HYDROLASE MUG81-RELATED"/>
    <property type="match status" value="1"/>
</dbReference>
<sequence>MYCCTIRMANSLLTLNNFRLLFTPVIEPNKLLKSLESRAKGLNNYNTQFHGTKAHWVVEAQNRTPGDPVFVYFHGGGYCLPLLDTHIKFLIQLYKTLNDSRFSILVVDYSLAPEKPYPTQLIEAATVYQELVDKDHARKIILSGDSAGGNLAVVLSAHLKHHHPEAPLPETYVQPFAEVLISPWIKIFPELEGSYLENSDADILGLGAREWANAYISNDEKLLEVPWVSPLDSKPEFWEGVFPKNTLITCGENEVMKDDVLRFKQLVKIPRLHYELDGSHNSLFLDRNLKNHALLLEIVHYIREILGTGPPQSVLAAKESHNAHATKL</sequence>
<comment type="similarity">
    <text evidence="1">Belongs to the 'GDXG' lipolytic enzyme family.</text>
</comment>
<evidence type="ECO:0000256" key="3">
    <source>
        <dbReference type="PROSITE-ProRule" id="PRU10038"/>
    </source>
</evidence>
<name>A0A161HMW5_9ASCO</name>
<evidence type="ECO:0000256" key="1">
    <source>
        <dbReference type="ARBA" id="ARBA00010515"/>
    </source>
</evidence>
<accession>A0A161HMW5</accession>
<protein>
    <submittedName>
        <fullName evidence="4">Say1p</fullName>
    </submittedName>
</protein>
<dbReference type="GO" id="GO:0016787">
    <property type="term" value="F:hydrolase activity"/>
    <property type="evidence" value="ECO:0007669"/>
    <property type="project" value="UniProtKB-KW"/>
</dbReference>
<evidence type="ECO:0000313" key="4">
    <source>
        <dbReference type="EMBL" id="ANB15317.1"/>
    </source>
</evidence>
<dbReference type="GeneID" id="30034911"/>
<dbReference type="AlphaFoldDB" id="A0A161HMW5"/>
<dbReference type="RefSeq" id="XP_018737794.1">
    <property type="nucleotide sequence ID" value="XM_018879924.1"/>
</dbReference>
<dbReference type="InterPro" id="IPR033140">
    <property type="entry name" value="Lipase_GDXG_put_SER_AS"/>
</dbReference>
<dbReference type="InterPro" id="IPR050300">
    <property type="entry name" value="GDXG_lipolytic_enzyme"/>
</dbReference>
<organism evidence="4 5">
    <name type="scientific">Sugiyamaella lignohabitans</name>
    <dbReference type="NCBI Taxonomy" id="796027"/>
    <lineage>
        <taxon>Eukaryota</taxon>
        <taxon>Fungi</taxon>
        <taxon>Dikarya</taxon>
        <taxon>Ascomycota</taxon>
        <taxon>Saccharomycotina</taxon>
        <taxon>Dipodascomycetes</taxon>
        <taxon>Dipodascales</taxon>
        <taxon>Trichomonascaceae</taxon>
        <taxon>Sugiyamaella</taxon>
    </lineage>
</organism>
<dbReference type="SUPFAM" id="SSF53474">
    <property type="entry name" value="alpha/beta-Hydrolases"/>
    <property type="match status" value="1"/>
</dbReference>
<dbReference type="OrthoDB" id="2152029at2759"/>
<reference evidence="4 5" key="1">
    <citation type="submission" date="2016-02" db="EMBL/GenBank/DDBJ databases">
        <title>Complete genome sequence and transcriptome regulation of the pentose utilising yeast Sugiyamaella lignohabitans.</title>
        <authorList>
            <person name="Bellasio M."/>
            <person name="Peymann A."/>
            <person name="Valli M."/>
            <person name="Sipitzky M."/>
            <person name="Graf A."/>
            <person name="Sauer M."/>
            <person name="Marx H."/>
            <person name="Mattanovich D."/>
        </authorList>
    </citation>
    <scope>NUCLEOTIDE SEQUENCE [LARGE SCALE GENOMIC DNA]</scope>
    <source>
        <strain evidence="4 5">CBS 10342</strain>
    </source>
</reference>
<proteinExistence type="inferred from homology"/>
<keyword evidence="5" id="KW-1185">Reference proteome</keyword>
<evidence type="ECO:0000313" key="5">
    <source>
        <dbReference type="Proteomes" id="UP000189580"/>
    </source>
</evidence>
<dbReference type="EMBL" id="CP014503">
    <property type="protein sequence ID" value="ANB15317.1"/>
    <property type="molecule type" value="Genomic_DNA"/>
</dbReference>
<dbReference type="Pfam" id="PF10340">
    <property type="entry name" value="Say1_Mug180"/>
    <property type="match status" value="1"/>
</dbReference>
<gene>
    <name evidence="4" type="primary">SAY1</name>
    <name evidence="4" type="ORF">AWJ20_2944</name>
</gene>
<dbReference type="InterPro" id="IPR029058">
    <property type="entry name" value="AB_hydrolase_fold"/>
</dbReference>
<keyword evidence="2" id="KW-0378">Hydrolase</keyword>
<dbReference type="InterPro" id="IPR019436">
    <property type="entry name" value="Say1-like"/>
</dbReference>